<dbReference type="EMBL" id="ABEU02000020">
    <property type="protein sequence ID" value="PNR33002.1"/>
    <property type="molecule type" value="Genomic_DNA"/>
</dbReference>
<dbReference type="InterPro" id="IPR016024">
    <property type="entry name" value="ARM-type_fold"/>
</dbReference>
<reference evidence="2" key="3">
    <citation type="submission" date="2020-12" db="UniProtKB">
        <authorList>
            <consortium name="EnsemblPlants"/>
        </authorList>
    </citation>
    <scope>IDENTIFICATION</scope>
</reference>
<name>A0A2K1IUP8_PHYPA</name>
<protein>
    <submittedName>
        <fullName evidence="1 2">Uncharacterized protein</fullName>
    </submittedName>
</protein>
<dbReference type="EnsemblPlants" id="Pp3c20_9380V3.2">
    <property type="protein sequence ID" value="Pp3c20_9380V3.2"/>
    <property type="gene ID" value="Pp3c20_9380"/>
</dbReference>
<dbReference type="InParanoid" id="A0A2K1IUP8"/>
<organism evidence="1">
    <name type="scientific">Physcomitrium patens</name>
    <name type="common">Spreading-leaved earth moss</name>
    <name type="synonym">Physcomitrella patens</name>
    <dbReference type="NCBI Taxonomy" id="3218"/>
    <lineage>
        <taxon>Eukaryota</taxon>
        <taxon>Viridiplantae</taxon>
        <taxon>Streptophyta</taxon>
        <taxon>Embryophyta</taxon>
        <taxon>Bryophyta</taxon>
        <taxon>Bryophytina</taxon>
        <taxon>Bryopsida</taxon>
        <taxon>Funariidae</taxon>
        <taxon>Funariales</taxon>
        <taxon>Funariaceae</taxon>
        <taxon>Physcomitrium</taxon>
    </lineage>
</organism>
<dbReference type="Gramene" id="Pp3c20_9380V3.2">
    <property type="protein sequence ID" value="Pp3c20_9380V3.2"/>
    <property type="gene ID" value="Pp3c20_9380"/>
</dbReference>
<dbReference type="SUPFAM" id="SSF48371">
    <property type="entry name" value="ARM repeat"/>
    <property type="match status" value="1"/>
</dbReference>
<dbReference type="AlphaFoldDB" id="A0A2K1IUP8"/>
<keyword evidence="3" id="KW-1185">Reference proteome</keyword>
<evidence type="ECO:0000313" key="1">
    <source>
        <dbReference type="EMBL" id="PNR33002.1"/>
    </source>
</evidence>
<accession>A0A2K1IUP8</accession>
<dbReference type="InterPro" id="IPR011989">
    <property type="entry name" value="ARM-like"/>
</dbReference>
<evidence type="ECO:0000313" key="2">
    <source>
        <dbReference type="EnsemblPlants" id="Pp3c20_9380V3.1"/>
    </source>
</evidence>
<dbReference type="Gramene" id="Pp3c20_9380V3.1">
    <property type="protein sequence ID" value="Pp3c20_9380V3.1"/>
    <property type="gene ID" value="Pp3c20_9380"/>
</dbReference>
<gene>
    <name evidence="1" type="ORF">PHYPA_024945</name>
</gene>
<dbReference type="Gene3D" id="1.25.10.10">
    <property type="entry name" value="Leucine-rich Repeat Variant"/>
    <property type="match status" value="1"/>
</dbReference>
<dbReference type="Proteomes" id="UP000006727">
    <property type="component" value="Chromosome 20"/>
</dbReference>
<proteinExistence type="predicted"/>
<sequence>MQQGVKSHRRAGRCTDLVACYGIDDFTTTTLWQDPLNFRQYSDKSRQEKSQQRYKLLTMAMVAGPLVDLLKYKAEESHWPLELREKTSITVQAEAALAIASLCANNDNMKDVIGAAGAIPLLCDLIW</sequence>
<dbReference type="PaxDb" id="3218-PP1S9_455V6.1"/>
<reference evidence="1 3" key="1">
    <citation type="journal article" date="2008" name="Science">
        <title>The Physcomitrella genome reveals evolutionary insights into the conquest of land by plants.</title>
        <authorList>
            <person name="Rensing S."/>
            <person name="Lang D."/>
            <person name="Zimmer A."/>
            <person name="Terry A."/>
            <person name="Salamov A."/>
            <person name="Shapiro H."/>
            <person name="Nishiyama T."/>
            <person name="Perroud P.-F."/>
            <person name="Lindquist E."/>
            <person name="Kamisugi Y."/>
            <person name="Tanahashi T."/>
            <person name="Sakakibara K."/>
            <person name="Fujita T."/>
            <person name="Oishi K."/>
            <person name="Shin-I T."/>
            <person name="Kuroki Y."/>
            <person name="Toyoda A."/>
            <person name="Suzuki Y."/>
            <person name="Hashimoto A."/>
            <person name="Yamaguchi K."/>
            <person name="Sugano A."/>
            <person name="Kohara Y."/>
            <person name="Fujiyama A."/>
            <person name="Anterola A."/>
            <person name="Aoki S."/>
            <person name="Ashton N."/>
            <person name="Barbazuk W.B."/>
            <person name="Barker E."/>
            <person name="Bennetzen J."/>
            <person name="Bezanilla M."/>
            <person name="Blankenship R."/>
            <person name="Cho S.H."/>
            <person name="Dutcher S."/>
            <person name="Estelle M."/>
            <person name="Fawcett J.A."/>
            <person name="Gundlach H."/>
            <person name="Hanada K."/>
            <person name="Heyl A."/>
            <person name="Hicks K.A."/>
            <person name="Hugh J."/>
            <person name="Lohr M."/>
            <person name="Mayer K."/>
            <person name="Melkozernov A."/>
            <person name="Murata T."/>
            <person name="Nelson D."/>
            <person name="Pils B."/>
            <person name="Prigge M."/>
            <person name="Reiss B."/>
            <person name="Renner T."/>
            <person name="Rombauts S."/>
            <person name="Rushton P."/>
            <person name="Sanderfoot A."/>
            <person name="Schween G."/>
            <person name="Shiu S.-H."/>
            <person name="Stueber K."/>
            <person name="Theodoulou F.L."/>
            <person name="Tu H."/>
            <person name="Van de Peer Y."/>
            <person name="Verrier P.J."/>
            <person name="Waters E."/>
            <person name="Wood A."/>
            <person name="Yang L."/>
            <person name="Cove D."/>
            <person name="Cuming A."/>
            <person name="Hasebe M."/>
            <person name="Lucas S."/>
            <person name="Mishler D.B."/>
            <person name="Reski R."/>
            <person name="Grigoriev I."/>
            <person name="Quatrano R.S."/>
            <person name="Boore J.L."/>
        </authorList>
    </citation>
    <scope>NUCLEOTIDE SEQUENCE [LARGE SCALE GENOMIC DNA]</scope>
    <source>
        <strain evidence="2 3">cv. Gransden 2004</strain>
    </source>
</reference>
<dbReference type="EnsemblPlants" id="Pp3c20_9380V3.1">
    <property type="protein sequence ID" value="Pp3c20_9380V3.1"/>
    <property type="gene ID" value="Pp3c20_9380"/>
</dbReference>
<evidence type="ECO:0000313" key="3">
    <source>
        <dbReference type="Proteomes" id="UP000006727"/>
    </source>
</evidence>
<reference evidence="1 3" key="2">
    <citation type="journal article" date="2018" name="Plant J.">
        <title>The Physcomitrella patens chromosome-scale assembly reveals moss genome structure and evolution.</title>
        <authorList>
            <person name="Lang D."/>
            <person name="Ullrich K.K."/>
            <person name="Murat F."/>
            <person name="Fuchs J."/>
            <person name="Jenkins J."/>
            <person name="Haas F.B."/>
            <person name="Piednoel M."/>
            <person name="Gundlach H."/>
            <person name="Van Bel M."/>
            <person name="Meyberg R."/>
            <person name="Vives C."/>
            <person name="Morata J."/>
            <person name="Symeonidi A."/>
            <person name="Hiss M."/>
            <person name="Muchero W."/>
            <person name="Kamisugi Y."/>
            <person name="Saleh O."/>
            <person name="Blanc G."/>
            <person name="Decker E.L."/>
            <person name="van Gessel N."/>
            <person name="Grimwood J."/>
            <person name="Hayes R.D."/>
            <person name="Graham S.W."/>
            <person name="Gunter L.E."/>
            <person name="McDaniel S.F."/>
            <person name="Hoernstein S.N.W."/>
            <person name="Larsson A."/>
            <person name="Li F.W."/>
            <person name="Perroud P.F."/>
            <person name="Phillips J."/>
            <person name="Ranjan P."/>
            <person name="Rokshar D.S."/>
            <person name="Rothfels C.J."/>
            <person name="Schneider L."/>
            <person name="Shu S."/>
            <person name="Stevenson D.W."/>
            <person name="Thummler F."/>
            <person name="Tillich M."/>
            <person name="Villarreal Aguilar J.C."/>
            <person name="Widiez T."/>
            <person name="Wong G.K."/>
            <person name="Wymore A."/>
            <person name="Zhang Y."/>
            <person name="Zimmer A.D."/>
            <person name="Quatrano R.S."/>
            <person name="Mayer K.F.X."/>
            <person name="Goodstein D."/>
            <person name="Casacuberta J.M."/>
            <person name="Vandepoele K."/>
            <person name="Reski R."/>
            <person name="Cuming A.C."/>
            <person name="Tuskan G.A."/>
            <person name="Maumus F."/>
            <person name="Salse J."/>
            <person name="Schmutz J."/>
            <person name="Rensing S.A."/>
        </authorList>
    </citation>
    <scope>NUCLEOTIDE SEQUENCE [LARGE SCALE GENOMIC DNA]</scope>
    <source>
        <strain evidence="2 3">cv. Gransden 2004</strain>
    </source>
</reference>